<dbReference type="AlphaFoldDB" id="A0A1G4E4M3"/>
<keyword evidence="1" id="KW-0472">Membrane</keyword>
<proteinExistence type="predicted"/>
<dbReference type="VEuPathDB" id="PlasmoDB:PVP01_0121400"/>
<accession>A0A1G4E4M3</accession>
<dbReference type="VEuPathDB" id="PlasmoDB:PVW1_120088100"/>
<dbReference type="Proteomes" id="UP000305196">
    <property type="component" value="Unassembled WGS sequence"/>
</dbReference>
<evidence type="ECO:0000313" key="3">
    <source>
        <dbReference type="Proteomes" id="UP000305196"/>
    </source>
</evidence>
<name>A0A1G4E4M3_PLAVI</name>
<keyword evidence="1" id="KW-0812">Transmembrane</keyword>
<evidence type="ECO:0000256" key="1">
    <source>
        <dbReference type="SAM" id="Phobius"/>
    </source>
</evidence>
<evidence type="ECO:0000313" key="2">
    <source>
        <dbReference type="EMBL" id="SCA60833.1"/>
    </source>
</evidence>
<gene>
    <name evidence="2" type="ORF">PVC01_000129700</name>
</gene>
<dbReference type="VEuPathDB" id="PlasmoDB:PVX_107750"/>
<dbReference type="VEuPathDB" id="PlasmoDB:PVPAM_110055600"/>
<feature type="transmembrane region" description="Helical" evidence="1">
    <location>
        <begin position="221"/>
        <end position="244"/>
    </location>
</feature>
<sequence length="293" mass="35253">MEEYINNFSEFFHKYKPMFDRNHYENITTYDSECKEQFTKYPGTSISFSTNCIKCMKYLKYLDDYYPDTEDQKQGIIYLYFWLHYYELQNNINNVKTSDNIKKLMNSYGEIGQNTPNIHNVYNYYIENKLNYELNDLFYLYEKFDNFKNKPTLLSNRCTFAKECVEMYMNSIKKCNNNSNKYLCNELENFRNQYNEYKPTVTECQEVQSYLPSFNKYSTSVIILISFITISVLSSLLFILYKFTPFGSCFPFRRKRPQRIYSNLTNEEANLLCTRGRSRTPEAKPYNIAYTNI</sequence>
<dbReference type="EMBL" id="FLYI01000512">
    <property type="protein sequence ID" value="SCA60833.1"/>
    <property type="molecule type" value="Genomic_DNA"/>
</dbReference>
<organism evidence="2 3">
    <name type="scientific">Plasmodium vivax</name>
    <name type="common">malaria parasite P. vivax</name>
    <dbReference type="NCBI Taxonomy" id="5855"/>
    <lineage>
        <taxon>Eukaryota</taxon>
        <taxon>Sar</taxon>
        <taxon>Alveolata</taxon>
        <taxon>Apicomplexa</taxon>
        <taxon>Aconoidasida</taxon>
        <taxon>Haemosporida</taxon>
        <taxon>Plasmodiidae</taxon>
        <taxon>Plasmodium</taxon>
        <taxon>Plasmodium (Plasmodium)</taxon>
    </lineage>
</organism>
<keyword evidence="1" id="KW-1133">Transmembrane helix</keyword>
<protein>
    <submittedName>
        <fullName evidence="2">VIR protein</fullName>
    </submittedName>
</protein>
<reference evidence="2 3" key="1">
    <citation type="submission" date="2016-07" db="EMBL/GenBank/DDBJ databases">
        <authorList>
            <consortium name="Pathogen Informatics"/>
        </authorList>
    </citation>
    <scope>NUCLEOTIDE SEQUENCE [LARGE SCALE GENOMIC DNA]</scope>
</reference>